<evidence type="ECO:0000313" key="2">
    <source>
        <dbReference type="EMBL" id="KAK1298141.1"/>
    </source>
</evidence>
<dbReference type="Proteomes" id="UP001180020">
    <property type="component" value="Unassembled WGS sequence"/>
</dbReference>
<dbReference type="InterPro" id="IPR026960">
    <property type="entry name" value="RVT-Znf"/>
</dbReference>
<dbReference type="Pfam" id="PF13966">
    <property type="entry name" value="zf-RVT"/>
    <property type="match status" value="1"/>
</dbReference>
<sequence length="309" mass="34789">MEAFSPGDIRAIGGGRLTDFAYKPAIGASGGILICWDDRKWVGGEISVDSYSISIILEDESPVGDGSVPRCMIHRKTWLSDIFMGLEEFQLALKWEVGEGSKVSFWADVWLGETSLGERFPALFGLAVNKEGPVLQFWRGEIGNGHWVVRFTRPPATEEAVALEELIDALHGSCLNDTGSNKMIWRSMPGAGFSVKSCYQWLGRDKLPMEETARKLREIWSFKFPLKVKAFLWTVYPEKLLTKSRRARWDPATDILCVFCKVEPETVFHLLISCPLVKTIWSWVSKATGLYVGFTSLEGMWEAGRILKR</sequence>
<gene>
    <name evidence="2" type="ORF">QJS10_CPB14g01073</name>
</gene>
<dbReference type="EMBL" id="JAUJYO010000014">
    <property type="protein sequence ID" value="KAK1298141.1"/>
    <property type="molecule type" value="Genomic_DNA"/>
</dbReference>
<dbReference type="PANTHER" id="PTHR36617:SF15">
    <property type="entry name" value="REVERSE TRANSCRIPTASE ZINC-BINDING DOMAIN-CONTAINING PROTEIN"/>
    <property type="match status" value="1"/>
</dbReference>
<organism evidence="2 3">
    <name type="scientific">Acorus calamus</name>
    <name type="common">Sweet flag</name>
    <dbReference type="NCBI Taxonomy" id="4465"/>
    <lineage>
        <taxon>Eukaryota</taxon>
        <taxon>Viridiplantae</taxon>
        <taxon>Streptophyta</taxon>
        <taxon>Embryophyta</taxon>
        <taxon>Tracheophyta</taxon>
        <taxon>Spermatophyta</taxon>
        <taxon>Magnoliopsida</taxon>
        <taxon>Liliopsida</taxon>
        <taxon>Acoraceae</taxon>
        <taxon>Acorus</taxon>
    </lineage>
</organism>
<accession>A0AAV9DB49</accession>
<comment type="caution">
    <text evidence="2">The sequence shown here is derived from an EMBL/GenBank/DDBJ whole genome shotgun (WGS) entry which is preliminary data.</text>
</comment>
<evidence type="ECO:0000259" key="1">
    <source>
        <dbReference type="Pfam" id="PF13966"/>
    </source>
</evidence>
<dbReference type="AlphaFoldDB" id="A0AAV9DB49"/>
<feature type="domain" description="Reverse transcriptase zinc-binding" evidence="1">
    <location>
        <begin position="193"/>
        <end position="281"/>
    </location>
</feature>
<dbReference type="PANTHER" id="PTHR36617">
    <property type="entry name" value="PROTEIN, PUTATIVE-RELATED"/>
    <property type="match status" value="1"/>
</dbReference>
<evidence type="ECO:0000313" key="3">
    <source>
        <dbReference type="Proteomes" id="UP001180020"/>
    </source>
</evidence>
<reference evidence="2" key="2">
    <citation type="submission" date="2023-06" db="EMBL/GenBank/DDBJ databases">
        <authorList>
            <person name="Ma L."/>
            <person name="Liu K.-W."/>
            <person name="Li Z."/>
            <person name="Hsiao Y.-Y."/>
            <person name="Qi Y."/>
            <person name="Fu T."/>
            <person name="Tang G."/>
            <person name="Zhang D."/>
            <person name="Sun W.-H."/>
            <person name="Liu D.-K."/>
            <person name="Li Y."/>
            <person name="Chen G.-Z."/>
            <person name="Liu X.-D."/>
            <person name="Liao X.-Y."/>
            <person name="Jiang Y.-T."/>
            <person name="Yu X."/>
            <person name="Hao Y."/>
            <person name="Huang J."/>
            <person name="Zhao X.-W."/>
            <person name="Ke S."/>
            <person name="Chen Y.-Y."/>
            <person name="Wu W.-L."/>
            <person name="Hsu J.-L."/>
            <person name="Lin Y.-F."/>
            <person name="Huang M.-D."/>
            <person name="Li C.-Y."/>
            <person name="Huang L."/>
            <person name="Wang Z.-W."/>
            <person name="Zhao X."/>
            <person name="Zhong W.-Y."/>
            <person name="Peng D.-H."/>
            <person name="Ahmad S."/>
            <person name="Lan S."/>
            <person name="Zhang J.-S."/>
            <person name="Tsai W.-C."/>
            <person name="Van De Peer Y."/>
            <person name="Liu Z.-J."/>
        </authorList>
    </citation>
    <scope>NUCLEOTIDE SEQUENCE</scope>
    <source>
        <strain evidence="2">CP</strain>
        <tissue evidence="2">Leaves</tissue>
    </source>
</reference>
<reference evidence="2" key="1">
    <citation type="journal article" date="2023" name="Nat. Commun.">
        <title>Diploid and tetraploid genomes of Acorus and the evolution of monocots.</title>
        <authorList>
            <person name="Ma L."/>
            <person name="Liu K.W."/>
            <person name="Li Z."/>
            <person name="Hsiao Y.Y."/>
            <person name="Qi Y."/>
            <person name="Fu T."/>
            <person name="Tang G.D."/>
            <person name="Zhang D."/>
            <person name="Sun W.H."/>
            <person name="Liu D.K."/>
            <person name="Li Y."/>
            <person name="Chen G.Z."/>
            <person name="Liu X.D."/>
            <person name="Liao X.Y."/>
            <person name="Jiang Y.T."/>
            <person name="Yu X."/>
            <person name="Hao Y."/>
            <person name="Huang J."/>
            <person name="Zhao X.W."/>
            <person name="Ke S."/>
            <person name="Chen Y.Y."/>
            <person name="Wu W.L."/>
            <person name="Hsu J.L."/>
            <person name="Lin Y.F."/>
            <person name="Huang M.D."/>
            <person name="Li C.Y."/>
            <person name="Huang L."/>
            <person name="Wang Z.W."/>
            <person name="Zhao X."/>
            <person name="Zhong W.Y."/>
            <person name="Peng D.H."/>
            <person name="Ahmad S."/>
            <person name="Lan S."/>
            <person name="Zhang J.S."/>
            <person name="Tsai W.C."/>
            <person name="Van de Peer Y."/>
            <person name="Liu Z.J."/>
        </authorList>
    </citation>
    <scope>NUCLEOTIDE SEQUENCE</scope>
    <source>
        <strain evidence="2">CP</strain>
    </source>
</reference>
<proteinExistence type="predicted"/>
<keyword evidence="3" id="KW-1185">Reference proteome</keyword>
<protein>
    <recommendedName>
        <fullName evidence="1">Reverse transcriptase zinc-binding domain-containing protein</fullName>
    </recommendedName>
</protein>
<name>A0AAV9DB49_ACOCL</name>